<evidence type="ECO:0000256" key="3">
    <source>
        <dbReference type="ARBA" id="ARBA00011738"/>
    </source>
</evidence>
<protein>
    <recommendedName>
        <fullName evidence="7">DNA topoisomerase 2</fullName>
        <ecNumber evidence="7">5.6.2.2</ecNumber>
    </recommendedName>
</protein>
<comment type="cofactor">
    <cofactor evidence="2">
        <name>Mg(2+)</name>
        <dbReference type="ChEBI" id="CHEBI:18420"/>
    </cofactor>
</comment>
<dbReference type="GO" id="GO:0006265">
    <property type="term" value="P:DNA topological change"/>
    <property type="evidence" value="ECO:0007669"/>
    <property type="project" value="UniProtKB-UniRule"/>
</dbReference>
<dbReference type="GO" id="GO:0000712">
    <property type="term" value="P:resolution of meiotic recombination intermediates"/>
    <property type="evidence" value="ECO:0007669"/>
    <property type="project" value="TreeGrafter"/>
</dbReference>
<dbReference type="GO" id="GO:0005634">
    <property type="term" value="C:nucleus"/>
    <property type="evidence" value="ECO:0007669"/>
    <property type="project" value="TreeGrafter"/>
</dbReference>
<dbReference type="GO" id="GO:0003677">
    <property type="term" value="F:DNA binding"/>
    <property type="evidence" value="ECO:0007669"/>
    <property type="project" value="UniProtKB-UniRule"/>
</dbReference>
<evidence type="ECO:0000256" key="1">
    <source>
        <dbReference type="ARBA" id="ARBA00000185"/>
    </source>
</evidence>
<dbReference type="InterPro" id="IPR050634">
    <property type="entry name" value="DNA_Topoisomerase_II"/>
</dbReference>
<comment type="subunit">
    <text evidence="3 7">Homodimer.</text>
</comment>
<evidence type="ECO:0000256" key="7">
    <source>
        <dbReference type="RuleBase" id="RU362094"/>
    </source>
</evidence>
<keyword evidence="5 7" id="KW-0238">DNA-binding</keyword>
<dbReference type="InterPro" id="IPR014721">
    <property type="entry name" value="Ribsml_uS5_D2-typ_fold_subgr"/>
</dbReference>
<comment type="function">
    <text evidence="7">Control of topological states of DNA by transient breakage and subsequent rejoining of DNA strands. Topoisomerase II makes double-strand breaks.</text>
</comment>
<dbReference type="GO" id="GO:0000819">
    <property type="term" value="P:sister chromatid segregation"/>
    <property type="evidence" value="ECO:0007669"/>
    <property type="project" value="TreeGrafter"/>
</dbReference>
<reference evidence="9 10" key="1">
    <citation type="journal article" date="2019" name="Sci. Rep.">
        <title>A high-quality genome of Eragrostis curvula grass provides insights into Poaceae evolution and supports new strategies to enhance forage quality.</title>
        <authorList>
            <person name="Carballo J."/>
            <person name="Santos B.A.C.M."/>
            <person name="Zappacosta D."/>
            <person name="Garbus I."/>
            <person name="Selva J.P."/>
            <person name="Gallo C.A."/>
            <person name="Diaz A."/>
            <person name="Albertini E."/>
            <person name="Caccamo M."/>
            <person name="Echenique V."/>
        </authorList>
    </citation>
    <scope>NUCLEOTIDE SEQUENCE [LARGE SCALE GENOMIC DNA]</scope>
    <source>
        <strain evidence="10">cv. Victoria</strain>
        <tissue evidence="9">Leaf</tissue>
    </source>
</reference>
<accession>A0A5J9TVW2</accession>
<dbReference type="InterPro" id="IPR001241">
    <property type="entry name" value="Topo_IIA"/>
</dbReference>
<keyword evidence="10" id="KW-1185">Reference proteome</keyword>
<comment type="catalytic activity">
    <reaction evidence="1 7">
        <text>ATP-dependent breakage, passage and rejoining of double-stranded DNA.</text>
        <dbReference type="EC" id="5.6.2.2"/>
    </reaction>
</comment>
<dbReference type="Gramene" id="TVU15553">
    <property type="protein sequence ID" value="TVU15553"/>
    <property type="gene ID" value="EJB05_39078"/>
</dbReference>
<dbReference type="InterPro" id="IPR020568">
    <property type="entry name" value="Ribosomal_Su5_D2-typ_SF"/>
</dbReference>
<dbReference type="InterPro" id="IPR013506">
    <property type="entry name" value="Topo_IIA_bsu_dom2"/>
</dbReference>
<name>A0A5J9TVW2_9POAL</name>
<dbReference type="SMART" id="SM00433">
    <property type="entry name" value="TOP2c"/>
    <property type="match status" value="1"/>
</dbReference>
<feature type="domain" description="DNA topoisomerase type IIA subunit B" evidence="8">
    <location>
        <begin position="276"/>
        <end position="366"/>
    </location>
</feature>
<sequence length="397" mass="45299">MDPQPQPSPALNSAGKALRDHILLHPYGYIGSMEKRTQKLWIREGIYLEDRDVTYVPGLLRIFDEILIYATENKQRDPTMNALRVDVDVANCRISVYYHGKGIPIEVNTKKGVYMPEIIFGHLSNCDNNVKEEDITGRRNGYGVKLTNIFSTEFVVETADGRKQKKYKQVFSEHMEKKSEPEITGYRKGVNWSWTMVTFKPDLAKFNMTHLEEDDVALMRKRVFDMAGFLGATTQVVFNGKEIYVPGGFSNYVYQYIKPGSKYGFPDHPWVYEKVNDQWEVVASVSGGQFEQVSFVNKVATISGGTHVDYVSNLIVAHAVSFMKDKLMMANIEEHDVKRHLMVFINVLMENPTFSSPNKEALITPQEDFGPELKFSDRFLGRASVSLLRKLSECIFA</sequence>
<dbReference type="PRINTS" id="PR00418">
    <property type="entry name" value="TPI2FAMILY"/>
</dbReference>
<dbReference type="GO" id="GO:0003918">
    <property type="term" value="F:DNA topoisomerase type II (double strand cut, ATP-hydrolyzing) activity"/>
    <property type="evidence" value="ECO:0007669"/>
    <property type="project" value="UniProtKB-UniRule"/>
</dbReference>
<evidence type="ECO:0000256" key="5">
    <source>
        <dbReference type="ARBA" id="ARBA00023125"/>
    </source>
</evidence>
<comment type="caution">
    <text evidence="9">The sequence shown here is derived from an EMBL/GenBank/DDBJ whole genome shotgun (WGS) entry which is preliminary data.</text>
</comment>
<keyword evidence="4 7" id="KW-0799">Topoisomerase</keyword>
<dbReference type="Gene3D" id="3.30.565.10">
    <property type="entry name" value="Histidine kinase-like ATPase, C-terminal domain"/>
    <property type="match status" value="1"/>
</dbReference>
<dbReference type="EC" id="5.6.2.2" evidence="7"/>
<dbReference type="EMBL" id="RWGY01000031">
    <property type="protein sequence ID" value="TVU15553.1"/>
    <property type="molecule type" value="Genomic_DNA"/>
</dbReference>
<dbReference type="Pfam" id="PF00204">
    <property type="entry name" value="DNA_gyraseB"/>
    <property type="match status" value="1"/>
</dbReference>
<keyword evidence="6 7" id="KW-0413">Isomerase</keyword>
<evidence type="ECO:0000259" key="8">
    <source>
        <dbReference type="Pfam" id="PF00204"/>
    </source>
</evidence>
<gene>
    <name evidence="9" type="ORF">EJB05_39078</name>
</gene>
<dbReference type="Proteomes" id="UP000324897">
    <property type="component" value="Unassembled WGS sequence"/>
</dbReference>
<dbReference type="PANTHER" id="PTHR10169:SF38">
    <property type="entry name" value="DNA TOPOISOMERASE 2"/>
    <property type="match status" value="1"/>
</dbReference>
<organism evidence="9 10">
    <name type="scientific">Eragrostis curvula</name>
    <name type="common">weeping love grass</name>
    <dbReference type="NCBI Taxonomy" id="38414"/>
    <lineage>
        <taxon>Eukaryota</taxon>
        <taxon>Viridiplantae</taxon>
        <taxon>Streptophyta</taxon>
        <taxon>Embryophyta</taxon>
        <taxon>Tracheophyta</taxon>
        <taxon>Spermatophyta</taxon>
        <taxon>Magnoliopsida</taxon>
        <taxon>Liliopsida</taxon>
        <taxon>Poales</taxon>
        <taxon>Poaceae</taxon>
        <taxon>PACMAD clade</taxon>
        <taxon>Chloridoideae</taxon>
        <taxon>Eragrostideae</taxon>
        <taxon>Eragrostidinae</taxon>
        <taxon>Eragrostis</taxon>
    </lineage>
</organism>
<keyword evidence="7" id="KW-0547">Nucleotide-binding</keyword>
<evidence type="ECO:0000256" key="4">
    <source>
        <dbReference type="ARBA" id="ARBA00023029"/>
    </source>
</evidence>
<dbReference type="InterPro" id="IPR036890">
    <property type="entry name" value="HATPase_C_sf"/>
</dbReference>
<evidence type="ECO:0000313" key="10">
    <source>
        <dbReference type="Proteomes" id="UP000324897"/>
    </source>
</evidence>
<evidence type="ECO:0000256" key="2">
    <source>
        <dbReference type="ARBA" id="ARBA00001946"/>
    </source>
</evidence>
<dbReference type="SUPFAM" id="SSF55874">
    <property type="entry name" value="ATPase domain of HSP90 chaperone/DNA topoisomerase II/histidine kinase"/>
    <property type="match status" value="1"/>
</dbReference>
<dbReference type="GO" id="GO:0005524">
    <property type="term" value="F:ATP binding"/>
    <property type="evidence" value="ECO:0007669"/>
    <property type="project" value="UniProtKB-UniRule"/>
</dbReference>
<comment type="similarity">
    <text evidence="7">Belongs to the type II topoisomerase family.</text>
</comment>
<proteinExistence type="inferred from homology"/>
<dbReference type="PANTHER" id="PTHR10169">
    <property type="entry name" value="DNA TOPOISOMERASE/GYRASE"/>
    <property type="match status" value="1"/>
</dbReference>
<dbReference type="Gene3D" id="3.30.230.10">
    <property type="match status" value="1"/>
</dbReference>
<evidence type="ECO:0000313" key="9">
    <source>
        <dbReference type="EMBL" id="TVU15553.1"/>
    </source>
</evidence>
<dbReference type="OrthoDB" id="276498at2759"/>
<dbReference type="AlphaFoldDB" id="A0A5J9TVW2"/>
<evidence type="ECO:0000256" key="6">
    <source>
        <dbReference type="ARBA" id="ARBA00023235"/>
    </source>
</evidence>
<keyword evidence="7" id="KW-0067">ATP-binding</keyword>
<dbReference type="SUPFAM" id="SSF54211">
    <property type="entry name" value="Ribosomal protein S5 domain 2-like"/>
    <property type="match status" value="1"/>
</dbReference>